<dbReference type="NCBIfam" id="NF040974">
    <property type="entry name" value="RepABC_RepC"/>
    <property type="match status" value="1"/>
</dbReference>
<name>A0ABU0BV56_9HYPH</name>
<feature type="compositionally biased region" description="Polar residues" evidence="1">
    <location>
        <begin position="246"/>
        <end position="258"/>
    </location>
</feature>
<dbReference type="EMBL" id="JAUSVF010000002">
    <property type="protein sequence ID" value="MDQ0322135.1"/>
    <property type="molecule type" value="Genomic_DNA"/>
</dbReference>
<dbReference type="InterPro" id="IPR047611">
    <property type="entry name" value="RepABC_RepC"/>
</dbReference>
<dbReference type="RefSeq" id="WP_307233694.1">
    <property type="nucleotide sequence ID" value="NZ_JAUSVF010000002.1"/>
</dbReference>
<sequence length="422" mass="46430">MERLATTPFGGAPLRAQTFALQTRVARRQEALKAGEGGNDNGTADKWQLIRALTEAREVYALSDRSITVLEALTSFHPERTLNGAEPIIVFPSNAELSMRTRGMSPATLRRHIAFLVEAGFVLRRDSPNGKRFCRRDDHGQMEDAFGFDLAPLALAAADIHAAAERVRAIRRVIDRLRAEVTLHLRDISKLISSGLEEGRAGDWMGYTAALASLSGRVRRNADQESLEARREGLMCLRAEVENAYPNSLTEQEMSANDSDSERHIQNSNTDQYFEESGKELKNGAKPEVETETEVGVRRAPEVKTAEADTGTGRTNGLSLKRFLALCPEIANYAKHGIRTWRDAMETAELVRSMLGVSPDAWAKAKTSMGDTAAAVTIAFILERAEGIRSPGGYLRDLTRKAESGQFSISPMLKALANTRTE</sequence>
<evidence type="ECO:0000313" key="4">
    <source>
        <dbReference type="EMBL" id="MDQ0322135.1"/>
    </source>
</evidence>
<accession>A0ABU0BV56</accession>
<feature type="compositionally biased region" description="Basic and acidic residues" evidence="1">
    <location>
        <begin position="276"/>
        <end position="298"/>
    </location>
</feature>
<protein>
    <submittedName>
        <fullName evidence="4">Replication initiation protein RepC</fullName>
    </submittedName>
</protein>
<feature type="region of interest" description="Disordered" evidence="1">
    <location>
        <begin position="246"/>
        <end position="265"/>
    </location>
</feature>
<gene>
    <name evidence="4" type="ORF">QO002_004341</name>
</gene>
<dbReference type="Proteomes" id="UP001230207">
    <property type="component" value="Unassembled WGS sequence"/>
</dbReference>
<dbReference type="NCBIfam" id="NF010396">
    <property type="entry name" value="PRK13824.1"/>
    <property type="match status" value="1"/>
</dbReference>
<evidence type="ECO:0000259" key="2">
    <source>
        <dbReference type="Pfam" id="PF03428"/>
    </source>
</evidence>
<proteinExistence type="predicted"/>
<organism evidence="4 5">
    <name type="scientific">Pararhizobium capsulatum DSM 1112</name>
    <dbReference type="NCBI Taxonomy" id="1121113"/>
    <lineage>
        <taxon>Bacteria</taxon>
        <taxon>Pseudomonadati</taxon>
        <taxon>Pseudomonadota</taxon>
        <taxon>Alphaproteobacteria</taxon>
        <taxon>Hyphomicrobiales</taxon>
        <taxon>Rhizobiaceae</taxon>
        <taxon>Rhizobium/Agrobacterium group</taxon>
        <taxon>Pararhizobium</taxon>
    </lineage>
</organism>
<feature type="domain" description="Plasmid replication protein C N-terminal" evidence="2">
    <location>
        <begin position="26"/>
        <end position="194"/>
    </location>
</feature>
<reference evidence="4 5" key="1">
    <citation type="submission" date="2023-07" db="EMBL/GenBank/DDBJ databases">
        <title>Genomic Encyclopedia of Type Strains, Phase IV (KMG-IV): sequencing the most valuable type-strain genomes for metagenomic binning, comparative biology and taxonomic classification.</title>
        <authorList>
            <person name="Goeker M."/>
        </authorList>
    </citation>
    <scope>NUCLEOTIDE SEQUENCE [LARGE SCALE GENOMIC DNA]</scope>
    <source>
        <strain evidence="4 5">DSM 1112</strain>
    </source>
</reference>
<evidence type="ECO:0000259" key="3">
    <source>
        <dbReference type="Pfam" id="PF11800"/>
    </source>
</evidence>
<dbReference type="Pfam" id="PF11800">
    <property type="entry name" value="RP-C_C"/>
    <property type="match status" value="1"/>
</dbReference>
<comment type="caution">
    <text evidence="4">The sequence shown here is derived from an EMBL/GenBank/DDBJ whole genome shotgun (WGS) entry which is preliminary data.</text>
</comment>
<evidence type="ECO:0000256" key="1">
    <source>
        <dbReference type="SAM" id="MobiDB-lite"/>
    </source>
</evidence>
<dbReference type="InterPro" id="IPR005090">
    <property type="entry name" value="RepC_N"/>
</dbReference>
<feature type="region of interest" description="Disordered" evidence="1">
    <location>
        <begin position="271"/>
        <end position="298"/>
    </location>
</feature>
<evidence type="ECO:0000313" key="5">
    <source>
        <dbReference type="Proteomes" id="UP001230207"/>
    </source>
</evidence>
<dbReference type="Pfam" id="PF03428">
    <property type="entry name" value="RP-C"/>
    <property type="match status" value="1"/>
</dbReference>
<dbReference type="InterPro" id="IPR021760">
    <property type="entry name" value="RepC_C"/>
</dbReference>
<dbReference type="InterPro" id="IPR036390">
    <property type="entry name" value="WH_DNA-bd_sf"/>
</dbReference>
<keyword evidence="5" id="KW-1185">Reference proteome</keyword>
<dbReference type="SUPFAM" id="SSF46785">
    <property type="entry name" value="Winged helix' DNA-binding domain"/>
    <property type="match status" value="1"/>
</dbReference>
<feature type="domain" description="Plasmid replication protein C C-terminal" evidence="3">
    <location>
        <begin position="320"/>
        <end position="418"/>
    </location>
</feature>